<sequence>MIRLSGRQMKWGVEATTPALIAGLGKLLAPADLLESVALDEVLVLARQGLPKLFRSG</sequence>
<reference evidence="2" key="1">
    <citation type="submission" date="2017-06" db="EMBL/GenBank/DDBJ databases">
        <title>Genome analysis of Fimbriiglobus ruber SP5, the first member of the order Planctomycetales with confirmed chitinolytic capability.</title>
        <authorList>
            <person name="Ravin N.V."/>
            <person name="Rakitin A.L."/>
            <person name="Ivanova A.A."/>
            <person name="Beletsky A.V."/>
            <person name="Kulichevskaya I.S."/>
            <person name="Mardanov A.V."/>
            <person name="Dedysh S.N."/>
        </authorList>
    </citation>
    <scope>NUCLEOTIDE SEQUENCE [LARGE SCALE GENOMIC DNA]</scope>
    <source>
        <strain evidence="2">SP5</strain>
    </source>
</reference>
<name>A0A225DCB7_9BACT</name>
<dbReference type="AlphaFoldDB" id="A0A225DCB7"/>
<dbReference type="Proteomes" id="UP000214646">
    <property type="component" value="Unassembled WGS sequence"/>
</dbReference>
<comment type="caution">
    <text evidence="1">The sequence shown here is derived from an EMBL/GenBank/DDBJ whole genome shotgun (WGS) entry which is preliminary data.</text>
</comment>
<organism evidence="1 2">
    <name type="scientific">Fimbriiglobus ruber</name>
    <dbReference type="NCBI Taxonomy" id="1908690"/>
    <lineage>
        <taxon>Bacteria</taxon>
        <taxon>Pseudomonadati</taxon>
        <taxon>Planctomycetota</taxon>
        <taxon>Planctomycetia</taxon>
        <taxon>Gemmatales</taxon>
        <taxon>Gemmataceae</taxon>
        <taxon>Fimbriiglobus</taxon>
    </lineage>
</organism>
<gene>
    <name evidence="1" type="ORF">FRUB_06214</name>
</gene>
<evidence type="ECO:0000313" key="2">
    <source>
        <dbReference type="Proteomes" id="UP000214646"/>
    </source>
</evidence>
<evidence type="ECO:0000313" key="1">
    <source>
        <dbReference type="EMBL" id="OWK39132.1"/>
    </source>
</evidence>
<dbReference type="EMBL" id="NIDE01000011">
    <property type="protein sequence ID" value="OWK39132.1"/>
    <property type="molecule type" value="Genomic_DNA"/>
</dbReference>
<proteinExistence type="predicted"/>
<accession>A0A225DCB7</accession>
<keyword evidence="2" id="KW-1185">Reference proteome</keyword>
<protein>
    <submittedName>
        <fullName evidence="1">Uncharacterized protein</fullName>
    </submittedName>
</protein>